<evidence type="ECO:0000259" key="19">
    <source>
        <dbReference type="Pfam" id="PF22250"/>
    </source>
</evidence>
<dbReference type="EC" id="3.4.-.-" evidence="15"/>
<evidence type="ECO:0000256" key="7">
    <source>
        <dbReference type="ARBA" id="ARBA00022692"/>
    </source>
</evidence>
<feature type="transmembrane region" description="Helical" evidence="17">
    <location>
        <begin position="601"/>
        <end position="620"/>
    </location>
</feature>
<dbReference type="GO" id="GO:0005774">
    <property type="term" value="C:vacuolar membrane"/>
    <property type="evidence" value="ECO:0007669"/>
    <property type="project" value="UniProtKB-SubCell"/>
</dbReference>
<keyword evidence="5" id="KW-0926">Vacuole</keyword>
<evidence type="ECO:0000256" key="6">
    <source>
        <dbReference type="ARBA" id="ARBA00022670"/>
    </source>
</evidence>
<evidence type="ECO:0000256" key="15">
    <source>
        <dbReference type="RuleBase" id="RU361240"/>
    </source>
</evidence>
<evidence type="ECO:0000256" key="13">
    <source>
        <dbReference type="ARBA" id="ARBA00023136"/>
    </source>
</evidence>
<dbReference type="AlphaFoldDB" id="A0A8J2TAZ8"/>
<dbReference type="FunFam" id="3.40.630.10:FF:000057">
    <property type="entry name" value="Vacuolar membrane protease"/>
    <property type="match status" value="1"/>
</dbReference>
<evidence type="ECO:0000256" key="16">
    <source>
        <dbReference type="SAM" id="MobiDB-lite"/>
    </source>
</evidence>
<feature type="transmembrane region" description="Helical" evidence="17">
    <location>
        <begin position="12"/>
        <end position="34"/>
    </location>
</feature>
<feature type="domain" description="Peptidase M28" evidence="18">
    <location>
        <begin position="129"/>
        <end position="317"/>
    </location>
</feature>
<dbReference type="Pfam" id="PF22251">
    <property type="entry name" value="PFF1_TM"/>
    <property type="match status" value="1"/>
</dbReference>
<evidence type="ECO:0000256" key="3">
    <source>
        <dbReference type="ARBA" id="ARBA00004128"/>
    </source>
</evidence>
<evidence type="ECO:0000256" key="12">
    <source>
        <dbReference type="ARBA" id="ARBA00023049"/>
    </source>
</evidence>
<dbReference type="PANTHER" id="PTHR12147:SF58">
    <property type="entry name" value="VACUOLAR MEMBRANE PROTEASE"/>
    <property type="match status" value="1"/>
</dbReference>
<dbReference type="InterPro" id="IPR045175">
    <property type="entry name" value="M28_fam"/>
</dbReference>
<feature type="compositionally biased region" description="Basic and acidic residues" evidence="16">
    <location>
        <begin position="548"/>
        <end position="557"/>
    </location>
</feature>
<sequence length="944" mass="107443">MFAEFLRSLLRFRKTTVSVLLLLTYSIIGLIYVFDHQHYKHILPEESSFKEAPRLVDAAWLDLQNITHTYHPYVSHDNVRVHDYLLSRITNIAQSSSFISVSDDAAEQRPLILENPLNANGVLYFESANILVKIQGKDSKLPGLLLSAHFDSVPTGYGATDDGKGVVSLLGILDYYSQNQPERTLVFNFNDNEEFGLLGAEAFFNHPWSELVHYMINLEGTGIGGKAVLFRTSDVSTARIYQKAVKVAPFGNSMYQQGFYERRVNSETDYKVYEKNGLRGFDIAFYKPRDLYHTRKDSVQYTSKEALWHMFHTAWQLADYFAEGTIENRDDRAPAIYFDMAGRYFFVTSAKSLFKWCCAILITFPLLHFLLDFIAMGQHKRTKNNWMITFRLPLSFAISLLVVRLTQKLLTSSNPFVISRGYLIPLLAISAEFLISNYAILSFFEYLSPTKDFKTTAFRQIAVLTWASLLFVTIMLYDTDYEYTGIYWLVILYPLCATASALGYFGKLFRKKAIKENSSSFHTYTSNNTDEEQQTSNIEQTTESSEATLDHPTDATRENNGTPSRLDERAPLLISSTSTGATHQTTNVTNGVMSKILNYDWSLQFLIAVPISTFFIFNSVDLGLDALNQTIQESETANKYVWNIVTLGGVLLVLPVLPFAYKLNYCTAIIFLLVCVSFLNFTFLESPFTEDRPLKVRFIQQINLTNNTDAVASVYGRKGGFLQPMLLDMPSVKQNSEAVWCNNELNGMEKCSYVGYSPHPIDYSGSFDVGDLMSIDVLSNNRNSSGRSSYAPIEAELRINAKENRICSLWFGNDPVDDQRQVVRQLTIYQGKNNTHSIKSRSGFVELQLHKLDFEQTYFRVGLQWLPKILLSHARDDDDDDDDDDHLDVSVTCYWGEYDSESIVDGKHMRKLPAFDELLQYAPLNVSFANREKGLLTVSTKVRL</sequence>
<evidence type="ECO:0000259" key="18">
    <source>
        <dbReference type="Pfam" id="PF04389"/>
    </source>
</evidence>
<evidence type="ECO:0000256" key="9">
    <source>
        <dbReference type="ARBA" id="ARBA00022801"/>
    </source>
</evidence>
<dbReference type="GO" id="GO:0008235">
    <property type="term" value="F:metalloexopeptidase activity"/>
    <property type="evidence" value="ECO:0007669"/>
    <property type="project" value="InterPro"/>
</dbReference>
<dbReference type="InterPro" id="IPR053976">
    <property type="entry name" value="PFF1_TM"/>
</dbReference>
<keyword evidence="13 17" id="KW-0472">Membrane</keyword>
<dbReference type="EMBL" id="HG316465">
    <property type="protein sequence ID" value="CDF91583.1"/>
    <property type="molecule type" value="Genomic_DNA"/>
</dbReference>
<evidence type="ECO:0000256" key="1">
    <source>
        <dbReference type="ARBA" id="ARBA00001947"/>
    </source>
</evidence>
<evidence type="ECO:0000256" key="2">
    <source>
        <dbReference type="ARBA" id="ARBA00003273"/>
    </source>
</evidence>
<keyword evidence="7 17" id="KW-0812">Transmembrane</keyword>
<evidence type="ECO:0000256" key="17">
    <source>
        <dbReference type="SAM" id="Phobius"/>
    </source>
</evidence>
<dbReference type="Pfam" id="PF22250">
    <property type="entry name" value="PFF1_C"/>
    <property type="match status" value="1"/>
</dbReference>
<feature type="transmembrane region" description="Helical" evidence="17">
    <location>
        <begin position="483"/>
        <end position="505"/>
    </location>
</feature>
<dbReference type="CDD" id="cd03875">
    <property type="entry name" value="M28_Fxna_like"/>
    <property type="match status" value="1"/>
</dbReference>
<dbReference type="Proteomes" id="UP000019375">
    <property type="component" value="Unassembled WGS sequence"/>
</dbReference>
<dbReference type="InterPro" id="IPR007484">
    <property type="entry name" value="Peptidase_M28"/>
</dbReference>
<dbReference type="GO" id="GO:0046872">
    <property type="term" value="F:metal ion binding"/>
    <property type="evidence" value="ECO:0007669"/>
    <property type="project" value="UniProtKB-KW"/>
</dbReference>
<keyword evidence="14" id="KW-0325">Glycoprotein</keyword>
<dbReference type="InterPro" id="IPR048024">
    <property type="entry name" value="Fxna-like_M28_dom"/>
</dbReference>
<dbReference type="PANTHER" id="PTHR12147">
    <property type="entry name" value="METALLOPEPTIDASE M28 FAMILY MEMBER"/>
    <property type="match status" value="1"/>
</dbReference>
<dbReference type="GO" id="GO:0006508">
    <property type="term" value="P:proteolysis"/>
    <property type="evidence" value="ECO:0007669"/>
    <property type="project" value="UniProtKB-KW"/>
</dbReference>
<evidence type="ECO:0000256" key="4">
    <source>
        <dbReference type="ARBA" id="ARBA00010918"/>
    </source>
</evidence>
<keyword evidence="8 15" id="KW-0479">Metal-binding</keyword>
<feature type="transmembrane region" description="Helical" evidence="17">
    <location>
        <begin position="456"/>
        <end position="477"/>
    </location>
</feature>
<feature type="transmembrane region" description="Helical" evidence="17">
    <location>
        <begin position="423"/>
        <end position="444"/>
    </location>
</feature>
<feature type="transmembrane region" description="Helical" evidence="17">
    <location>
        <begin position="665"/>
        <end position="684"/>
    </location>
</feature>
<name>A0A8J2TAZ8_ZYGB2</name>
<feature type="compositionally biased region" description="Polar residues" evidence="16">
    <location>
        <begin position="523"/>
        <end position="547"/>
    </location>
</feature>
<dbReference type="SUPFAM" id="SSF53187">
    <property type="entry name" value="Zn-dependent exopeptidases"/>
    <property type="match status" value="1"/>
</dbReference>
<evidence type="ECO:0000256" key="11">
    <source>
        <dbReference type="ARBA" id="ARBA00022989"/>
    </source>
</evidence>
<feature type="transmembrane region" description="Helical" evidence="17">
    <location>
        <begin position="640"/>
        <end position="658"/>
    </location>
</feature>
<feature type="transmembrane region" description="Helical" evidence="17">
    <location>
        <begin position="353"/>
        <end position="374"/>
    </location>
</feature>
<feature type="region of interest" description="Disordered" evidence="16">
    <location>
        <begin position="523"/>
        <end position="568"/>
    </location>
</feature>
<evidence type="ECO:0000259" key="20">
    <source>
        <dbReference type="Pfam" id="PF22251"/>
    </source>
</evidence>
<gene>
    <name evidence="21" type="ORF">BN860_02256g</name>
</gene>
<keyword evidence="6 15" id="KW-0645">Protease</keyword>
<feature type="domain" description="Vacuolar membrane protease transmembrane" evidence="20">
    <location>
        <begin position="390"/>
        <end position="666"/>
    </location>
</feature>
<organism evidence="21 22">
    <name type="scientific">Zygosaccharomyces bailii (strain CLIB 213 / ATCC 58445 / CBS 680 / BCRC 21525 / NBRC 1098 / NCYC 1416 / NRRL Y-2227)</name>
    <dbReference type="NCBI Taxonomy" id="1333698"/>
    <lineage>
        <taxon>Eukaryota</taxon>
        <taxon>Fungi</taxon>
        <taxon>Dikarya</taxon>
        <taxon>Ascomycota</taxon>
        <taxon>Saccharomycotina</taxon>
        <taxon>Saccharomycetes</taxon>
        <taxon>Saccharomycetales</taxon>
        <taxon>Saccharomycetaceae</taxon>
        <taxon>Zygosaccharomyces</taxon>
    </lineage>
</organism>
<dbReference type="Gene3D" id="3.40.630.10">
    <property type="entry name" value="Zn peptidases"/>
    <property type="match status" value="1"/>
</dbReference>
<comment type="cofactor">
    <cofactor evidence="1">
        <name>Zn(2+)</name>
        <dbReference type="ChEBI" id="CHEBI:29105"/>
    </cofactor>
</comment>
<evidence type="ECO:0000256" key="10">
    <source>
        <dbReference type="ARBA" id="ARBA00022833"/>
    </source>
</evidence>
<evidence type="ECO:0000256" key="14">
    <source>
        <dbReference type="ARBA" id="ARBA00023180"/>
    </source>
</evidence>
<comment type="similarity">
    <text evidence="4 15">Belongs to the peptidase M28 family.</text>
</comment>
<evidence type="ECO:0000256" key="8">
    <source>
        <dbReference type="ARBA" id="ARBA00022723"/>
    </source>
</evidence>
<evidence type="ECO:0000313" key="21">
    <source>
        <dbReference type="EMBL" id="CDF91583.1"/>
    </source>
</evidence>
<keyword evidence="10 15" id="KW-0862">Zinc</keyword>
<comment type="function">
    <text evidence="2">May be involved in vacuolar sorting and osmoregulation.</text>
</comment>
<keyword evidence="12" id="KW-0482">Metalloprotease</keyword>
<keyword evidence="11 17" id="KW-1133">Transmembrane helix</keyword>
<comment type="subcellular location">
    <subcellularLocation>
        <location evidence="3">Vacuole membrane</location>
        <topology evidence="3">Multi-pass membrane protein</topology>
    </subcellularLocation>
</comment>
<reference evidence="22" key="1">
    <citation type="journal article" date="2013" name="Genome Announc.">
        <title>Genome sequence of the food spoilage yeast Zygosaccharomyces bailii CLIB 213(T).</title>
        <authorList>
            <person name="Galeote V."/>
            <person name="Bigey F."/>
            <person name="Devillers H."/>
            <person name="Neuveglise C."/>
            <person name="Dequin S."/>
        </authorList>
    </citation>
    <scope>NUCLEOTIDE SEQUENCE [LARGE SCALE GENOMIC DNA]</scope>
    <source>
        <strain evidence="22">CLIB 213 / ATCC 58445 / CBS 680 / CCRC 21525 / NBRC 1098 / NCYC 1416 / NRRL Y-2227</strain>
    </source>
</reference>
<keyword evidence="22" id="KW-1185">Reference proteome</keyword>
<feature type="transmembrane region" description="Helical" evidence="17">
    <location>
        <begin position="386"/>
        <end position="403"/>
    </location>
</feature>
<keyword evidence="9 15" id="KW-0378">Hydrolase</keyword>
<evidence type="ECO:0000256" key="5">
    <source>
        <dbReference type="ARBA" id="ARBA00022554"/>
    </source>
</evidence>
<feature type="domain" description="Vacuolar membrane protease C-terminal" evidence="19">
    <location>
        <begin position="694"/>
        <end position="938"/>
    </location>
</feature>
<dbReference type="Pfam" id="PF04389">
    <property type="entry name" value="Peptidase_M28"/>
    <property type="match status" value="1"/>
</dbReference>
<proteinExistence type="inferred from homology"/>
<accession>A0A8J2TAZ8</accession>
<dbReference type="InterPro" id="IPR053975">
    <property type="entry name" value="PFF1_C"/>
</dbReference>
<dbReference type="OrthoDB" id="76293at2759"/>
<evidence type="ECO:0000313" key="22">
    <source>
        <dbReference type="Proteomes" id="UP000019375"/>
    </source>
</evidence>
<protein>
    <recommendedName>
        <fullName evidence="15">Peptide hydrolase</fullName>
        <ecNumber evidence="15">3.4.-.-</ecNumber>
    </recommendedName>
</protein>